<name>A0A7E4W0F4_PANRE</name>
<dbReference type="InterPro" id="IPR001356">
    <property type="entry name" value="HD"/>
</dbReference>
<reference evidence="9" key="1">
    <citation type="journal article" date="2013" name="Genetics">
        <title>The draft genome and transcriptome of Panagrellus redivivus are shaped by the harsh demands of a free-living lifestyle.</title>
        <authorList>
            <person name="Srinivasan J."/>
            <person name="Dillman A.R."/>
            <person name="Macchietto M.G."/>
            <person name="Heikkinen L."/>
            <person name="Lakso M."/>
            <person name="Fracchia K.M."/>
            <person name="Antoshechkin I."/>
            <person name="Mortazavi A."/>
            <person name="Wong G."/>
            <person name="Sternberg P.W."/>
        </authorList>
    </citation>
    <scope>NUCLEOTIDE SEQUENCE [LARGE SCALE GENOMIC DNA]</scope>
    <source>
        <strain evidence="9">MT8872</strain>
    </source>
</reference>
<dbReference type="Pfam" id="PF00046">
    <property type="entry name" value="Homeodomain"/>
    <property type="match status" value="1"/>
</dbReference>
<dbReference type="InterPro" id="IPR017970">
    <property type="entry name" value="Homeobox_CS"/>
</dbReference>
<dbReference type="GO" id="GO:0005667">
    <property type="term" value="C:transcription regulator complex"/>
    <property type="evidence" value="ECO:0007669"/>
    <property type="project" value="TreeGrafter"/>
</dbReference>
<evidence type="ECO:0000256" key="7">
    <source>
        <dbReference type="SAM" id="MobiDB-lite"/>
    </source>
</evidence>
<evidence type="ECO:0000256" key="1">
    <source>
        <dbReference type="ARBA" id="ARBA00004123"/>
    </source>
</evidence>
<dbReference type="WBParaSite" id="Pan_g4651.t1">
    <property type="protein sequence ID" value="Pan_g4651.t1"/>
    <property type="gene ID" value="Pan_g4651"/>
</dbReference>
<keyword evidence="9" id="KW-1185">Reference proteome</keyword>
<evidence type="ECO:0000259" key="8">
    <source>
        <dbReference type="PROSITE" id="PS50071"/>
    </source>
</evidence>
<sequence length="346" mass="37916">MTSTSKSGINKVMEWQETSREKEGNLNGSSSSTSTGSPVNKDISDISDDQLACLCKSLRYTESIPKLERLLTQLPEDRVRTNEDVMISKAVILYHQKRFTELFELLQSFKFASENHEMLQEIWKNAHYEQTESKRPKPLDAVTKYRLRKKHVYPMTIWDGETTSYCFKNSSRKILQAAYKKNQMPSPEEKKALAIKAKLELGQVSNWFKNRRQRDRQQQKLGSNSPHSNDDDDTDSFASRSSPSLSPPSSAASGSASASTNAAANPAGVAPISNATPPIMPCGAAGYWPMGPSTVGGGYGSSCATGVNGQNNYFYNFEHLNQLAAAAYGGAGGYGFGGMSADMTSL</sequence>
<evidence type="ECO:0000256" key="5">
    <source>
        <dbReference type="PROSITE-ProRule" id="PRU00108"/>
    </source>
</evidence>
<dbReference type="GO" id="GO:0000978">
    <property type="term" value="F:RNA polymerase II cis-regulatory region sequence-specific DNA binding"/>
    <property type="evidence" value="ECO:0007669"/>
    <property type="project" value="TreeGrafter"/>
</dbReference>
<evidence type="ECO:0000313" key="10">
    <source>
        <dbReference type="WBParaSite" id="Pan_g4651.t1"/>
    </source>
</evidence>
<evidence type="ECO:0000256" key="6">
    <source>
        <dbReference type="RuleBase" id="RU000682"/>
    </source>
</evidence>
<dbReference type="CDD" id="cd00086">
    <property type="entry name" value="homeodomain"/>
    <property type="match status" value="1"/>
</dbReference>
<keyword evidence="4 5" id="KW-0539">Nucleus</keyword>
<evidence type="ECO:0000256" key="3">
    <source>
        <dbReference type="ARBA" id="ARBA00023155"/>
    </source>
</evidence>
<dbReference type="InterPro" id="IPR031701">
    <property type="entry name" value="SIX1_SD"/>
</dbReference>
<dbReference type="AlphaFoldDB" id="A0A7E4W0F4"/>
<feature type="region of interest" description="Disordered" evidence="7">
    <location>
        <begin position="208"/>
        <end position="264"/>
    </location>
</feature>
<dbReference type="SUPFAM" id="SSF46689">
    <property type="entry name" value="Homeodomain-like"/>
    <property type="match status" value="1"/>
</dbReference>
<feature type="domain" description="Homeobox" evidence="8">
    <location>
        <begin position="167"/>
        <end position="218"/>
    </location>
</feature>
<dbReference type="PROSITE" id="PS50071">
    <property type="entry name" value="HOMEOBOX_2"/>
    <property type="match status" value="1"/>
</dbReference>
<dbReference type="PROSITE" id="PS00027">
    <property type="entry name" value="HOMEOBOX_1"/>
    <property type="match status" value="1"/>
</dbReference>
<dbReference type="GO" id="GO:0000981">
    <property type="term" value="F:DNA-binding transcription factor activity, RNA polymerase II-specific"/>
    <property type="evidence" value="ECO:0007669"/>
    <property type="project" value="InterPro"/>
</dbReference>
<protein>
    <submittedName>
        <fullName evidence="10">Homeobox domain-containing protein</fullName>
    </submittedName>
</protein>
<proteinExistence type="predicted"/>
<feature type="compositionally biased region" description="Low complexity" evidence="7">
    <location>
        <begin position="236"/>
        <end position="264"/>
    </location>
</feature>
<dbReference type="Proteomes" id="UP000492821">
    <property type="component" value="Unassembled WGS sequence"/>
</dbReference>
<reference evidence="10" key="2">
    <citation type="submission" date="2020-10" db="UniProtKB">
        <authorList>
            <consortium name="WormBaseParasite"/>
        </authorList>
    </citation>
    <scope>IDENTIFICATION</scope>
</reference>
<feature type="region of interest" description="Disordered" evidence="7">
    <location>
        <begin position="1"/>
        <end position="42"/>
    </location>
</feature>
<dbReference type="SMART" id="SM00389">
    <property type="entry name" value="HOX"/>
    <property type="match status" value="1"/>
</dbReference>
<feature type="DNA-binding region" description="Homeobox" evidence="5">
    <location>
        <begin position="169"/>
        <end position="219"/>
    </location>
</feature>
<evidence type="ECO:0000313" key="9">
    <source>
        <dbReference type="Proteomes" id="UP000492821"/>
    </source>
</evidence>
<keyword evidence="3 5" id="KW-0371">Homeobox</keyword>
<dbReference type="Gene3D" id="1.10.10.60">
    <property type="entry name" value="Homeodomain-like"/>
    <property type="match status" value="1"/>
</dbReference>
<dbReference type="InterPro" id="IPR009057">
    <property type="entry name" value="Homeodomain-like_sf"/>
</dbReference>
<dbReference type="GO" id="GO:0005634">
    <property type="term" value="C:nucleus"/>
    <property type="evidence" value="ECO:0007669"/>
    <property type="project" value="UniProtKB-SubCell"/>
</dbReference>
<dbReference type="PANTHER" id="PTHR10390">
    <property type="entry name" value="HOMEOBOX PROTEIN SIX"/>
    <property type="match status" value="1"/>
</dbReference>
<evidence type="ECO:0000256" key="2">
    <source>
        <dbReference type="ARBA" id="ARBA00023125"/>
    </source>
</evidence>
<organism evidence="9 10">
    <name type="scientific">Panagrellus redivivus</name>
    <name type="common">Microworm</name>
    <dbReference type="NCBI Taxonomy" id="6233"/>
    <lineage>
        <taxon>Eukaryota</taxon>
        <taxon>Metazoa</taxon>
        <taxon>Ecdysozoa</taxon>
        <taxon>Nematoda</taxon>
        <taxon>Chromadorea</taxon>
        <taxon>Rhabditida</taxon>
        <taxon>Tylenchina</taxon>
        <taxon>Panagrolaimomorpha</taxon>
        <taxon>Panagrolaimoidea</taxon>
        <taxon>Panagrolaimidae</taxon>
        <taxon>Panagrellus</taxon>
    </lineage>
</organism>
<accession>A0A7E4W0F4</accession>
<feature type="compositionally biased region" description="Low complexity" evidence="7">
    <location>
        <begin position="28"/>
        <end position="37"/>
    </location>
</feature>
<dbReference type="Pfam" id="PF16878">
    <property type="entry name" value="SIX1_SD"/>
    <property type="match status" value="1"/>
</dbReference>
<comment type="subcellular location">
    <subcellularLocation>
        <location evidence="1 5 6">Nucleus</location>
    </subcellularLocation>
</comment>
<dbReference type="PANTHER" id="PTHR10390:SF44">
    <property type="entry name" value="SIX HOMEOBOX 4"/>
    <property type="match status" value="1"/>
</dbReference>
<evidence type="ECO:0000256" key="4">
    <source>
        <dbReference type="ARBA" id="ARBA00023242"/>
    </source>
</evidence>
<keyword evidence="2 5" id="KW-0238">DNA-binding</keyword>